<sequence>MRPWKRKNVKEQREWFFNNGSTLLQDLIADSNGISNPIRFFSAGQILKATDGFDPKCSLSLHRLFTWYKGVIEGRHYAIKKFTELEFTPERERQVYNCLNGIQSTKMEEVRNGMAKDVLFRSGLRGYKSDKKIQEPQDRRVTRSKR</sequence>
<accession>A0A8S9L690</accession>
<name>A0A8S9L690_BRACR</name>
<evidence type="ECO:0000313" key="1">
    <source>
        <dbReference type="EMBL" id="KAF2603710.1"/>
    </source>
</evidence>
<comment type="caution">
    <text evidence="1">The sequence shown here is derived from an EMBL/GenBank/DDBJ whole genome shotgun (WGS) entry which is preliminary data.</text>
</comment>
<organism evidence="1">
    <name type="scientific">Brassica cretica</name>
    <name type="common">Mustard</name>
    <dbReference type="NCBI Taxonomy" id="69181"/>
    <lineage>
        <taxon>Eukaryota</taxon>
        <taxon>Viridiplantae</taxon>
        <taxon>Streptophyta</taxon>
        <taxon>Embryophyta</taxon>
        <taxon>Tracheophyta</taxon>
        <taxon>Spermatophyta</taxon>
        <taxon>Magnoliopsida</taxon>
        <taxon>eudicotyledons</taxon>
        <taxon>Gunneridae</taxon>
        <taxon>Pentapetalae</taxon>
        <taxon>rosids</taxon>
        <taxon>malvids</taxon>
        <taxon>Brassicales</taxon>
        <taxon>Brassicaceae</taxon>
        <taxon>Brassiceae</taxon>
        <taxon>Brassica</taxon>
    </lineage>
</organism>
<dbReference type="EMBL" id="QGKY02000094">
    <property type="protein sequence ID" value="KAF2603710.1"/>
    <property type="molecule type" value="Genomic_DNA"/>
</dbReference>
<dbReference type="AlphaFoldDB" id="A0A8S9L690"/>
<proteinExistence type="predicted"/>
<reference evidence="1" key="1">
    <citation type="submission" date="2019-12" db="EMBL/GenBank/DDBJ databases">
        <title>Genome sequencing and annotation of Brassica cretica.</title>
        <authorList>
            <person name="Studholme D.J."/>
            <person name="Sarris P.F."/>
        </authorList>
    </citation>
    <scope>NUCLEOTIDE SEQUENCE</scope>
    <source>
        <strain evidence="1">PFS-102/07</strain>
        <tissue evidence="1">Leaf</tissue>
    </source>
</reference>
<gene>
    <name evidence="1" type="ORF">F2Q70_00026625</name>
</gene>
<protein>
    <submittedName>
        <fullName evidence="1">Uncharacterized protein</fullName>
    </submittedName>
</protein>